<accession>A0A0D8XC29</accession>
<feature type="compositionally biased region" description="Polar residues" evidence="1">
    <location>
        <begin position="33"/>
        <end position="45"/>
    </location>
</feature>
<gene>
    <name evidence="2" type="ORF">DICVIV_12718</name>
</gene>
<organism evidence="2 3">
    <name type="scientific">Dictyocaulus viviparus</name>
    <name type="common">Bovine lungworm</name>
    <dbReference type="NCBI Taxonomy" id="29172"/>
    <lineage>
        <taxon>Eukaryota</taxon>
        <taxon>Metazoa</taxon>
        <taxon>Ecdysozoa</taxon>
        <taxon>Nematoda</taxon>
        <taxon>Chromadorea</taxon>
        <taxon>Rhabditida</taxon>
        <taxon>Rhabditina</taxon>
        <taxon>Rhabditomorpha</taxon>
        <taxon>Strongyloidea</taxon>
        <taxon>Metastrongylidae</taxon>
        <taxon>Dictyocaulus</taxon>
    </lineage>
</organism>
<name>A0A0D8XC29_DICVI</name>
<feature type="region of interest" description="Disordered" evidence="1">
    <location>
        <begin position="30"/>
        <end position="64"/>
    </location>
</feature>
<feature type="compositionally biased region" description="Polar residues" evidence="1">
    <location>
        <begin position="54"/>
        <end position="63"/>
    </location>
</feature>
<proteinExistence type="predicted"/>
<dbReference type="AlphaFoldDB" id="A0A0D8XC29"/>
<reference evidence="2 3" key="1">
    <citation type="submission" date="2013-11" db="EMBL/GenBank/DDBJ databases">
        <title>Draft genome of the bovine lungworm Dictyocaulus viviparus.</title>
        <authorList>
            <person name="Mitreva M."/>
        </authorList>
    </citation>
    <scope>NUCLEOTIDE SEQUENCE [LARGE SCALE GENOMIC DNA]</scope>
    <source>
        <strain evidence="2 3">HannoverDv2000</strain>
    </source>
</reference>
<dbReference type="OrthoDB" id="10395601at2759"/>
<reference evidence="3" key="2">
    <citation type="journal article" date="2016" name="Sci. Rep.">
        <title>Dictyocaulus viviparus genome, variome and transcriptome elucidate lungworm biology and support future intervention.</title>
        <authorList>
            <person name="McNulty S.N."/>
            <person name="Strube C."/>
            <person name="Rosa B.A."/>
            <person name="Martin J.C."/>
            <person name="Tyagi R."/>
            <person name="Choi Y.J."/>
            <person name="Wang Q."/>
            <person name="Hallsworth Pepin K."/>
            <person name="Zhang X."/>
            <person name="Ozersky P."/>
            <person name="Wilson R.K."/>
            <person name="Sternberg P.W."/>
            <person name="Gasser R.B."/>
            <person name="Mitreva M."/>
        </authorList>
    </citation>
    <scope>NUCLEOTIDE SEQUENCE [LARGE SCALE GENOMIC DNA]</scope>
    <source>
        <strain evidence="3">HannoverDv2000</strain>
    </source>
</reference>
<evidence type="ECO:0000313" key="2">
    <source>
        <dbReference type="EMBL" id="KJH41307.1"/>
    </source>
</evidence>
<dbReference type="Proteomes" id="UP000053766">
    <property type="component" value="Unassembled WGS sequence"/>
</dbReference>
<evidence type="ECO:0000313" key="3">
    <source>
        <dbReference type="Proteomes" id="UP000053766"/>
    </source>
</evidence>
<dbReference type="EMBL" id="KN716853">
    <property type="protein sequence ID" value="KJH41307.1"/>
    <property type="molecule type" value="Genomic_DNA"/>
</dbReference>
<keyword evidence="3" id="KW-1185">Reference proteome</keyword>
<protein>
    <submittedName>
        <fullName evidence="2">Uncharacterized protein</fullName>
    </submittedName>
</protein>
<sequence>MGTISMYYSHVFIGISSTLILSNCAKRQKLDSETNQPQKSGSATPASEHALPKTSASSTSSTDRVIRNEITAKSNPSNWNPFSKESQVTAPVLGETTMKPSISARNYEELCIIIVYSLQINKTQNTYDDAPQNKPQQRRMFVFEPISYLSSEKRQPSQDDETIHDAPSLAKINEDVGSEDQPSAKKISSQHFNYKNEMITQKYPEFSEEIHMKPNQSTNITLSKSTRKTSKDTELAKTESYKRNQQTVTNYDQFNRLQATMKENYRYQPAIIFVLRWLYILAKNMVRINTIEGNDQARFLHSNSAIDSIMFNKSYINTNVLRM</sequence>
<evidence type="ECO:0000256" key="1">
    <source>
        <dbReference type="SAM" id="MobiDB-lite"/>
    </source>
</evidence>